<comment type="caution">
    <text evidence="2">The sequence shown here is derived from an EMBL/GenBank/DDBJ whole genome shotgun (WGS) entry which is preliminary data.</text>
</comment>
<dbReference type="Proteomes" id="UP000636800">
    <property type="component" value="Chromosome 5"/>
</dbReference>
<dbReference type="EMBL" id="JADCNM010000005">
    <property type="protein sequence ID" value="KAG0482739.1"/>
    <property type="molecule type" value="Genomic_DNA"/>
</dbReference>
<keyword evidence="3" id="KW-1185">Reference proteome</keyword>
<evidence type="ECO:0000313" key="3">
    <source>
        <dbReference type="Proteomes" id="UP000636800"/>
    </source>
</evidence>
<organism evidence="2 4">
    <name type="scientific">Vanilla planifolia</name>
    <name type="common">Vanilla</name>
    <dbReference type="NCBI Taxonomy" id="51239"/>
    <lineage>
        <taxon>Eukaryota</taxon>
        <taxon>Viridiplantae</taxon>
        <taxon>Streptophyta</taxon>
        <taxon>Embryophyta</taxon>
        <taxon>Tracheophyta</taxon>
        <taxon>Spermatophyta</taxon>
        <taxon>Magnoliopsida</taxon>
        <taxon>Liliopsida</taxon>
        <taxon>Asparagales</taxon>
        <taxon>Orchidaceae</taxon>
        <taxon>Vanilloideae</taxon>
        <taxon>Vanilleae</taxon>
        <taxon>Vanilla</taxon>
    </lineage>
</organism>
<reference evidence="3 4" key="1">
    <citation type="journal article" date="2020" name="Nat. Food">
        <title>A phased Vanilla planifolia genome enables genetic improvement of flavour and production.</title>
        <authorList>
            <person name="Hasing T."/>
            <person name="Tang H."/>
            <person name="Brym M."/>
            <person name="Khazi F."/>
            <person name="Huang T."/>
            <person name="Chambers A.H."/>
        </authorList>
    </citation>
    <scope>NUCLEOTIDE SEQUENCE [LARGE SCALE GENOMIC DNA]</scope>
    <source>
        <tissue evidence="2">Leaf</tissue>
    </source>
</reference>
<dbReference type="InterPro" id="IPR010721">
    <property type="entry name" value="UstE-like"/>
</dbReference>
<dbReference type="Gene3D" id="1.20.120.1630">
    <property type="match status" value="1"/>
</dbReference>
<evidence type="ECO:0000313" key="1">
    <source>
        <dbReference type="EMBL" id="KAG0480225.1"/>
    </source>
</evidence>
<evidence type="ECO:0000313" key="4">
    <source>
        <dbReference type="Proteomes" id="UP000639772"/>
    </source>
</evidence>
<name>A0A835V0G4_VANPL</name>
<dbReference type="OrthoDB" id="67965at2759"/>
<dbReference type="PANTHER" id="PTHR32251:SF15">
    <property type="entry name" value="3-OXO-5-ALPHA-STEROID 4-DEHYDROGENASE (DUF1295)"/>
    <property type="match status" value="1"/>
</dbReference>
<dbReference type="PANTHER" id="PTHR32251">
    <property type="entry name" value="3-OXO-5-ALPHA-STEROID 4-DEHYDROGENASE"/>
    <property type="match status" value="1"/>
</dbReference>
<dbReference type="AlphaFoldDB" id="A0A835V0G4"/>
<evidence type="ECO:0008006" key="5">
    <source>
        <dbReference type="Google" id="ProtNLM"/>
    </source>
</evidence>
<dbReference type="Proteomes" id="UP000639772">
    <property type="component" value="Unassembled WGS sequence"/>
</dbReference>
<evidence type="ECO:0000313" key="2">
    <source>
        <dbReference type="EMBL" id="KAG0482739.1"/>
    </source>
</evidence>
<proteinExistence type="predicted"/>
<gene>
    <name evidence="2" type="ORF">HPP92_010823</name>
    <name evidence="1" type="ORF">HPP92_011083</name>
</gene>
<dbReference type="GO" id="GO:0016020">
    <property type="term" value="C:membrane"/>
    <property type="evidence" value="ECO:0007669"/>
    <property type="project" value="TreeGrafter"/>
</dbReference>
<dbReference type="EMBL" id="JADCNL010000005">
    <property type="protein sequence ID" value="KAG0480225.1"/>
    <property type="molecule type" value="Genomic_DNA"/>
</dbReference>
<sequence>MNKNGTKWIFSQVACMFTSSREGFLYAVNPFDDVFADYPDITRFGMGSSLEFISVAEALWVWTVSLPLTIENASDRDPSIKLQDLIGWVMLLMGIIVEPIADQQKLRFKSSPINQGKWCNIGIWKYSRHPNYFGEPSDFTATCCIWEFACMAQDDFSFLVSLVQQATKQGKIRAEESQLFSSKLLACSYLYTFVFG</sequence>
<protein>
    <recommendedName>
        <fullName evidence="5">DUF1295 domain-containing protein</fullName>
    </recommendedName>
</protein>
<accession>A0A835V0G4</accession>
<dbReference type="Pfam" id="PF06966">
    <property type="entry name" value="DUF1295"/>
    <property type="match status" value="1"/>
</dbReference>